<dbReference type="RefSeq" id="WP_307312460.1">
    <property type="nucleotide sequence ID" value="NZ_JAUSRE010000039.1"/>
</dbReference>
<sequence>MNFNNMVAPIMALNHSTDSSPTIGSGFLAQLDGEIFLVTVAHLGDPVLAPRADWSLWPDKLLLADRAAKEDEEISTEAELVLFDAAPTVKGFLDSSTHCARNRDCPASSRTSSCCRFSQITSS</sequence>
<dbReference type="Proteomes" id="UP001226577">
    <property type="component" value="Unassembled WGS sequence"/>
</dbReference>
<reference evidence="1 2" key="1">
    <citation type="submission" date="2023-07" db="EMBL/GenBank/DDBJ databases">
        <title>Sorghum-associated microbial communities from plants grown in Nebraska, USA.</title>
        <authorList>
            <person name="Schachtman D."/>
        </authorList>
    </citation>
    <scope>NUCLEOTIDE SEQUENCE [LARGE SCALE GENOMIC DNA]</scope>
    <source>
        <strain evidence="1 2">CC222</strain>
    </source>
</reference>
<proteinExistence type="predicted"/>
<keyword evidence="2" id="KW-1185">Reference proteome</keyword>
<comment type="caution">
    <text evidence="1">The sequence shown here is derived from an EMBL/GenBank/DDBJ whole genome shotgun (WGS) entry which is preliminary data.</text>
</comment>
<protein>
    <submittedName>
        <fullName evidence="1">Uncharacterized protein</fullName>
    </submittedName>
</protein>
<evidence type="ECO:0000313" key="1">
    <source>
        <dbReference type="EMBL" id="MDP9890802.1"/>
    </source>
</evidence>
<gene>
    <name evidence="1" type="ORF">J2X98_004417</name>
</gene>
<dbReference type="EMBL" id="JAUSRE010000039">
    <property type="protein sequence ID" value="MDP9890802.1"/>
    <property type="molecule type" value="Genomic_DNA"/>
</dbReference>
<evidence type="ECO:0000313" key="2">
    <source>
        <dbReference type="Proteomes" id="UP001226577"/>
    </source>
</evidence>
<accession>A0ABT9S0E9</accession>
<organism evidence="1 2">
    <name type="scientific">Pseudarthrobacter enclensis</name>
    <dbReference type="NCBI Taxonomy" id="993070"/>
    <lineage>
        <taxon>Bacteria</taxon>
        <taxon>Bacillati</taxon>
        <taxon>Actinomycetota</taxon>
        <taxon>Actinomycetes</taxon>
        <taxon>Micrococcales</taxon>
        <taxon>Micrococcaceae</taxon>
        <taxon>Pseudarthrobacter</taxon>
    </lineage>
</organism>
<name>A0ABT9S0E9_9MICC</name>